<sequence length="196" mass="22795">MQNLQFPLDFKFKILTPSNDFSVFDARGQEVAYTRQKIFKLKEGVEIFQNASRKQRLYQINADRLLDFNANYRITDESGQLLGSVRRKGMRSLWRTHYQVYDAQGQFLYDIRETNPWIAVADGLVGEVPVLGWLTGYFLNPSYSITDAEGQEAYLLKKTPSFMERRFSLEKRSQAPHDELVTLSTMMLMLLERSDG</sequence>
<dbReference type="InterPro" id="IPR007612">
    <property type="entry name" value="LOR"/>
</dbReference>
<protein>
    <recommendedName>
        <fullName evidence="3">LURP-one-related family protein</fullName>
    </recommendedName>
</protein>
<dbReference type="Proteomes" id="UP000514752">
    <property type="component" value="Chromosome"/>
</dbReference>
<dbReference type="KEGG" id="nsg:H3L94_01580"/>
<dbReference type="EMBL" id="CP059567">
    <property type="protein sequence ID" value="QMT40780.1"/>
    <property type="molecule type" value="Genomic_DNA"/>
</dbReference>
<proteinExistence type="predicted"/>
<gene>
    <name evidence="1" type="ORF">H3L94_01580</name>
</gene>
<dbReference type="Pfam" id="PF04525">
    <property type="entry name" value="LOR"/>
    <property type="match status" value="1"/>
</dbReference>
<name>A0A7D7N5Q3_9NEIS</name>
<reference evidence="1 2" key="1">
    <citation type="submission" date="2020-07" db="EMBL/GenBank/DDBJ databases">
        <title>Genomic diversity of species in the Neisseriaceae family.</title>
        <authorList>
            <person name="Vincent A.T."/>
            <person name="Bernet E."/>
            <person name="Veyrier F.J."/>
        </authorList>
    </citation>
    <scope>NUCLEOTIDE SEQUENCE [LARGE SCALE GENOMIC DNA]</scope>
    <source>
        <strain evidence="1 2">DSM 22244</strain>
    </source>
</reference>
<evidence type="ECO:0000313" key="1">
    <source>
        <dbReference type="EMBL" id="QMT40780.1"/>
    </source>
</evidence>
<evidence type="ECO:0000313" key="2">
    <source>
        <dbReference type="Proteomes" id="UP000514752"/>
    </source>
</evidence>
<organism evidence="1 2">
    <name type="scientific">Neisseria shayeganii</name>
    <dbReference type="NCBI Taxonomy" id="607712"/>
    <lineage>
        <taxon>Bacteria</taxon>
        <taxon>Pseudomonadati</taxon>
        <taxon>Pseudomonadota</taxon>
        <taxon>Betaproteobacteria</taxon>
        <taxon>Neisseriales</taxon>
        <taxon>Neisseriaceae</taxon>
        <taxon>Neisseria</taxon>
    </lineage>
</organism>
<accession>A0A7D7N5Q3</accession>
<dbReference type="AlphaFoldDB" id="A0A7D7N5Q3"/>
<dbReference type="RefSeq" id="WP_182122392.1">
    <property type="nucleotide sequence ID" value="NZ_CP059567.1"/>
</dbReference>
<evidence type="ECO:0008006" key="3">
    <source>
        <dbReference type="Google" id="ProtNLM"/>
    </source>
</evidence>